<dbReference type="EMBL" id="BLZA01000030">
    <property type="protein sequence ID" value="GHJ88355.1"/>
    <property type="molecule type" value="Genomic_DNA"/>
</dbReference>
<feature type="compositionally biased region" description="Low complexity" evidence="7">
    <location>
        <begin position="526"/>
        <end position="536"/>
    </location>
</feature>
<evidence type="ECO:0000256" key="4">
    <source>
        <dbReference type="ARBA" id="ARBA00022737"/>
    </source>
</evidence>
<dbReference type="Pfam" id="PF24681">
    <property type="entry name" value="Kelch_KLHDC2_KLHL20_DRC7"/>
    <property type="match status" value="1"/>
</dbReference>
<feature type="compositionally biased region" description="Basic and acidic residues" evidence="7">
    <location>
        <begin position="1419"/>
        <end position="1428"/>
    </location>
</feature>
<protein>
    <submittedName>
        <fullName evidence="8">Uncharacterized protein</fullName>
    </submittedName>
</protein>
<name>A0A8H3TW75_9TREE</name>
<dbReference type="PANTHER" id="PTHR23244:SF456">
    <property type="entry name" value="MULTIPLE EPIDERMAL GROWTH FACTOR-LIKE DOMAINS PROTEIN 8"/>
    <property type="match status" value="1"/>
</dbReference>
<keyword evidence="2" id="KW-0880">Kelch repeat</keyword>
<feature type="compositionally biased region" description="Low complexity" evidence="7">
    <location>
        <begin position="66"/>
        <end position="75"/>
    </location>
</feature>
<proteinExistence type="predicted"/>
<evidence type="ECO:0000256" key="5">
    <source>
        <dbReference type="ARBA" id="ARBA00023054"/>
    </source>
</evidence>
<dbReference type="Gene3D" id="1.20.5.340">
    <property type="match status" value="1"/>
</dbReference>
<feature type="region of interest" description="Disordered" evidence="7">
    <location>
        <begin position="1457"/>
        <end position="1483"/>
    </location>
</feature>
<dbReference type="GO" id="GO:0051285">
    <property type="term" value="C:cell cortex of cell tip"/>
    <property type="evidence" value="ECO:0007669"/>
    <property type="project" value="TreeGrafter"/>
</dbReference>
<dbReference type="Gene3D" id="1.10.287.1490">
    <property type="match status" value="1"/>
</dbReference>
<dbReference type="Gene3D" id="2.120.10.80">
    <property type="entry name" value="Kelch-type beta propeller"/>
    <property type="match status" value="2"/>
</dbReference>
<feature type="region of interest" description="Disordered" evidence="7">
    <location>
        <begin position="515"/>
        <end position="592"/>
    </location>
</feature>
<organism evidence="8 9">
    <name type="scientific">Naganishia liquefaciens</name>
    <dbReference type="NCBI Taxonomy" id="104408"/>
    <lineage>
        <taxon>Eukaryota</taxon>
        <taxon>Fungi</taxon>
        <taxon>Dikarya</taxon>
        <taxon>Basidiomycota</taxon>
        <taxon>Agaricomycotina</taxon>
        <taxon>Tremellomycetes</taxon>
        <taxon>Filobasidiales</taxon>
        <taxon>Filobasidiaceae</taxon>
        <taxon>Naganishia</taxon>
    </lineage>
</organism>
<sequence>MSNSGSMRDLASQGLPPNGKVAASSQPLRNMPGGLNGILQTSQRSTMMDGDAASREGSQPVIRPRSSSAGLAKAGAAPPTYPWSARQLINALPNNNSQPMVPVSPFPRYGPSIPAQPTQSGHLIIFGGLVGDSTRNDLYALDCQDFTVKPLHAHGTLPLPRVGHRSALVQSVFIVWGGDTKKHPSDVQDEALHLLNIQTKEWTRVLTSHPRPKGRYGHAVAMHDSSFYVFGGQVDGSFMNDMWLFDLNSLVHEPQWQQVIPVNKSPPSRTGHVMIIHENKLLIFGGTDGAFHYNDTWSFDLESRVWTELQCIGYVPVAREGCAASLVDGVMYVFGGRDVNGKDLGDLAAFKISNRRWYMFQNMGPSPSGRSGHAMSAFGRQIVVLGGDANDAFANQPSDPSIVHILDTGKIKYPPEAQRPTGNGQQQIAKKSSMPAMRVNGMNGDLPGPMQAGETMERSSAPPSQIMPHVQEQNEHVEEPVDIQQKSGTLRVVNGPALAPPIDLQSQILPAYERSAESTPQMTDHSSAAESAEVSSPPDDVPDRETKRTGPPQRPRREGDEALGDIKQQLVSGRGFSPNGIDDGSTPRSGDGLLATRIRTSLEPTVRTESPTYSSREAWAQRSAVRSIAKSPPPPDAFYYGSRSPTIEMFGSEEEQTLRSNPARRQAELEEVQRRCQVLSAAVGLALTQGLELPTVDLDDLTALKDLRGEEESAVRVLSAAILKLRETHVALRNQLAEEKTKSSEHFEEIDRLRQAAIQEAAYLRARLMAIESGNREHLGQLASDRQHELETQIATHATAKAALEREIQATRLSVDRLQTTTRQLEEEERKASSIATAAEQECLNLRRQLTELHSHKVDSDKAIREHTERALSFSSAIQQHEAERTHFEGELSRLKQERSHHLGLIEEAQQAMSVASEQASHWQTHHGLVSKKAENLQTEVTRLRREAEDNKIEKEVSAARLTELESAWEISQQEVASLRKLSNDRLQELLHKNRADSPDASRGHREKLQAVSQECASLRKMLNEAGLQVSHVQGDLLQHRKTVLRLEEEREQLRAELGSMKHSVRANESELERLQQLVSSREADAQRNRGKLSDLEVRCAVLRNLLTDHGIVISNEDSDAPHSAGSASSQLRSQLEDQAQQLKDSQNEVASLRRQLQEFSSREETLNKRLSVSKSPSLDSKSPTMGSMPFEHKTQGALESRAVGPENQADYQRMKQLEKDYKEAVAYVKNFTKVFEQLKRDNAKNKERSDTLAAQLATLEGANGSEAGSRTRVATSGRNTPTFDPDTSRKYQKLLQQHSELSRKHDVLQEELAALREVCTGREREVDVTRRRATEAEKQIASLREDLERLETRMSRDGRTVDEIEQENTDLRHENDVLRGENDSLNHKIGVLLDMDDSVLQHESAKPVAGGTTLCQRTKGEPEETTRRSPSIADSEEHKRVVESLSADIQDWQRRYGDGSATEMTKDDAKLDAHEVLGAPSH</sequence>
<feature type="region of interest" description="Disordered" evidence="7">
    <location>
        <begin position="1405"/>
        <end position="1442"/>
    </location>
</feature>
<evidence type="ECO:0000313" key="8">
    <source>
        <dbReference type="EMBL" id="GHJ88355.1"/>
    </source>
</evidence>
<feature type="coiled-coil region" evidence="6">
    <location>
        <begin position="878"/>
        <end position="954"/>
    </location>
</feature>
<dbReference type="OrthoDB" id="45365at2759"/>
<evidence type="ECO:0000256" key="2">
    <source>
        <dbReference type="ARBA" id="ARBA00022441"/>
    </source>
</evidence>
<keyword evidence="5 6" id="KW-0175">Coiled coil</keyword>
<feature type="compositionally biased region" description="Polar residues" evidence="7">
    <location>
        <begin position="1126"/>
        <end position="1150"/>
    </location>
</feature>
<feature type="compositionally biased region" description="Basic and acidic residues" evidence="7">
    <location>
        <begin position="1465"/>
        <end position="1476"/>
    </location>
</feature>
<feature type="compositionally biased region" description="Low complexity" evidence="7">
    <location>
        <begin position="1171"/>
        <end position="1184"/>
    </location>
</feature>
<feature type="region of interest" description="Disordered" evidence="7">
    <location>
        <begin position="1115"/>
        <end position="1152"/>
    </location>
</feature>
<dbReference type="InterPro" id="IPR015915">
    <property type="entry name" value="Kelch-typ_b-propeller"/>
</dbReference>
<comment type="subcellular location">
    <subcellularLocation>
        <location evidence="1">Cytoplasm</location>
    </subcellularLocation>
</comment>
<feature type="coiled-coil region" evidence="6">
    <location>
        <begin position="801"/>
        <end position="828"/>
    </location>
</feature>
<gene>
    <name evidence="8" type="ORF">NliqN6_4757</name>
</gene>
<accession>A0A8H3TW75</accession>
<evidence type="ECO:0000256" key="6">
    <source>
        <dbReference type="SAM" id="Coils"/>
    </source>
</evidence>
<dbReference type="FunFam" id="2.120.10.80:FF:000049">
    <property type="entry name" value="Cell polarity protein (Tea1)"/>
    <property type="match status" value="1"/>
</dbReference>
<dbReference type="GO" id="GO:0061245">
    <property type="term" value="P:establishment or maintenance of bipolar cell polarity"/>
    <property type="evidence" value="ECO:0007669"/>
    <property type="project" value="TreeGrafter"/>
</dbReference>
<feature type="coiled-coil region" evidence="6">
    <location>
        <begin position="1037"/>
        <end position="1064"/>
    </location>
</feature>
<keyword evidence="4" id="KW-0677">Repeat</keyword>
<evidence type="ECO:0000313" key="9">
    <source>
        <dbReference type="Proteomes" id="UP000620104"/>
    </source>
</evidence>
<feature type="region of interest" description="Disordered" evidence="7">
    <location>
        <begin position="1"/>
        <end position="75"/>
    </location>
</feature>
<feature type="coiled-coil region" evidence="6">
    <location>
        <begin position="1292"/>
        <end position="1382"/>
    </location>
</feature>
<dbReference type="SUPFAM" id="SSF117281">
    <property type="entry name" value="Kelch motif"/>
    <property type="match status" value="1"/>
</dbReference>
<evidence type="ECO:0000256" key="1">
    <source>
        <dbReference type="ARBA" id="ARBA00004496"/>
    </source>
</evidence>
<comment type="caution">
    <text evidence="8">The sequence shown here is derived from an EMBL/GenBank/DDBJ whole genome shotgun (WGS) entry which is preliminary data.</text>
</comment>
<evidence type="ECO:0000256" key="3">
    <source>
        <dbReference type="ARBA" id="ARBA00022490"/>
    </source>
</evidence>
<keyword evidence="3" id="KW-0963">Cytoplasm</keyword>
<reference evidence="8" key="1">
    <citation type="submission" date="2020-07" db="EMBL/GenBank/DDBJ databases">
        <title>Draft Genome Sequence of a Deep-Sea Yeast, Naganishia (Cryptococcus) liquefaciens strain N6.</title>
        <authorList>
            <person name="Han Y.W."/>
            <person name="Kajitani R."/>
            <person name="Morimoto H."/>
            <person name="Parhat M."/>
            <person name="Tsubouchi H."/>
            <person name="Bakenova O."/>
            <person name="Ogata M."/>
            <person name="Argunhan B."/>
            <person name="Aoki R."/>
            <person name="Kajiwara S."/>
            <person name="Itoh T."/>
            <person name="Iwasaki H."/>
        </authorList>
    </citation>
    <scope>NUCLEOTIDE SEQUENCE</scope>
    <source>
        <strain evidence="8">N6</strain>
    </source>
</reference>
<keyword evidence="9" id="KW-1185">Reference proteome</keyword>
<feature type="region of interest" description="Disordered" evidence="7">
    <location>
        <begin position="1262"/>
        <end position="1288"/>
    </location>
</feature>
<evidence type="ECO:0000256" key="7">
    <source>
        <dbReference type="SAM" id="MobiDB-lite"/>
    </source>
</evidence>
<dbReference type="Proteomes" id="UP000620104">
    <property type="component" value="Unassembled WGS sequence"/>
</dbReference>
<feature type="region of interest" description="Disordered" evidence="7">
    <location>
        <begin position="1164"/>
        <end position="1189"/>
    </location>
</feature>
<dbReference type="PANTHER" id="PTHR23244">
    <property type="entry name" value="KELCH REPEAT DOMAIN"/>
    <property type="match status" value="1"/>
</dbReference>
<feature type="compositionally biased region" description="Polar residues" evidence="7">
    <location>
        <begin position="1267"/>
        <end position="1283"/>
    </location>
</feature>